<dbReference type="Pfam" id="PF00528">
    <property type="entry name" value="BPD_transp_1"/>
    <property type="match status" value="1"/>
</dbReference>
<evidence type="ECO:0000256" key="4">
    <source>
        <dbReference type="ARBA" id="ARBA00022692"/>
    </source>
</evidence>
<comment type="subcellular location">
    <subcellularLocation>
        <location evidence="1 7">Cell membrane</location>
        <topology evidence="1 7">Multi-pass membrane protein</topology>
    </subcellularLocation>
</comment>
<dbReference type="InterPro" id="IPR050366">
    <property type="entry name" value="BP-dependent_transpt_permease"/>
</dbReference>
<evidence type="ECO:0000256" key="5">
    <source>
        <dbReference type="ARBA" id="ARBA00022989"/>
    </source>
</evidence>
<evidence type="ECO:0000256" key="2">
    <source>
        <dbReference type="ARBA" id="ARBA00022448"/>
    </source>
</evidence>
<protein>
    <submittedName>
        <fullName evidence="9">ABC transporter permease</fullName>
    </submittedName>
</protein>
<feature type="transmembrane region" description="Helical" evidence="7">
    <location>
        <begin position="137"/>
        <end position="159"/>
    </location>
</feature>
<feature type="domain" description="ABC transmembrane type-1" evidence="8">
    <location>
        <begin position="67"/>
        <end position="266"/>
    </location>
</feature>
<dbReference type="PANTHER" id="PTHR43386:SF23">
    <property type="entry name" value="ABC TRANSPORTER"/>
    <property type="match status" value="1"/>
</dbReference>
<keyword evidence="10" id="KW-1185">Reference proteome</keyword>
<dbReference type="RefSeq" id="WP_121165976.1">
    <property type="nucleotide sequence ID" value="NZ_RAPE01000002.1"/>
</dbReference>
<reference evidence="9 10" key="1">
    <citation type="submission" date="2018-09" db="EMBL/GenBank/DDBJ databases">
        <title>Roseovarius spongiae sp. nov., isolated from a marine sponge.</title>
        <authorList>
            <person name="Zhuang L."/>
            <person name="Luo L."/>
        </authorList>
    </citation>
    <scope>NUCLEOTIDE SEQUENCE [LARGE SCALE GENOMIC DNA]</scope>
    <source>
        <strain evidence="9 10">HN-E21</strain>
    </source>
</reference>
<dbReference type="PROSITE" id="PS50928">
    <property type="entry name" value="ABC_TM1"/>
    <property type="match status" value="1"/>
</dbReference>
<dbReference type="CDD" id="cd06261">
    <property type="entry name" value="TM_PBP2"/>
    <property type="match status" value="1"/>
</dbReference>
<dbReference type="GO" id="GO:0055085">
    <property type="term" value="P:transmembrane transport"/>
    <property type="evidence" value="ECO:0007669"/>
    <property type="project" value="InterPro"/>
</dbReference>
<dbReference type="PANTHER" id="PTHR43386">
    <property type="entry name" value="OLIGOPEPTIDE TRANSPORT SYSTEM PERMEASE PROTEIN APPC"/>
    <property type="match status" value="1"/>
</dbReference>
<dbReference type="AlphaFoldDB" id="A0A3A8B9Q0"/>
<comment type="similarity">
    <text evidence="7">Belongs to the binding-protein-dependent transport system permease family.</text>
</comment>
<evidence type="ECO:0000256" key="3">
    <source>
        <dbReference type="ARBA" id="ARBA00022475"/>
    </source>
</evidence>
<dbReference type="GO" id="GO:0005886">
    <property type="term" value="C:plasma membrane"/>
    <property type="evidence" value="ECO:0007669"/>
    <property type="project" value="UniProtKB-SubCell"/>
</dbReference>
<evidence type="ECO:0000259" key="8">
    <source>
        <dbReference type="PROSITE" id="PS50928"/>
    </source>
</evidence>
<proteinExistence type="inferred from homology"/>
<dbReference type="InterPro" id="IPR035906">
    <property type="entry name" value="MetI-like_sf"/>
</dbReference>
<keyword evidence="2 7" id="KW-0813">Transport</keyword>
<dbReference type="OrthoDB" id="9766870at2"/>
<dbReference type="EMBL" id="RAPE01000002">
    <property type="protein sequence ID" value="RKF14973.1"/>
    <property type="molecule type" value="Genomic_DNA"/>
</dbReference>
<keyword evidence="4 7" id="KW-0812">Transmembrane</keyword>
<evidence type="ECO:0000313" key="10">
    <source>
        <dbReference type="Proteomes" id="UP000281128"/>
    </source>
</evidence>
<evidence type="ECO:0000256" key="7">
    <source>
        <dbReference type="RuleBase" id="RU363032"/>
    </source>
</evidence>
<accession>A0A3A8B9Q0</accession>
<keyword evidence="3" id="KW-1003">Cell membrane</keyword>
<dbReference type="SUPFAM" id="SSF161098">
    <property type="entry name" value="MetI-like"/>
    <property type="match status" value="1"/>
</dbReference>
<evidence type="ECO:0000313" key="9">
    <source>
        <dbReference type="EMBL" id="RKF14973.1"/>
    </source>
</evidence>
<keyword evidence="5 7" id="KW-1133">Transmembrane helix</keyword>
<feature type="transmembrane region" description="Helical" evidence="7">
    <location>
        <begin position="190"/>
        <end position="211"/>
    </location>
</feature>
<comment type="caution">
    <text evidence="9">The sequence shown here is derived from an EMBL/GenBank/DDBJ whole genome shotgun (WGS) entry which is preliminary data.</text>
</comment>
<sequence length="279" mass="28664">MRRPFALCAGVALLTLIVLAVLAGPLLWSVPPERMDLAARNAGASLAHPLGTDQLGRDLLARLMAGGRISLAVGGAAMLAAVALGTVIGVVAGMVRWLDGPLMRLTDLFLSLPLLPLALIAVTLFRAPLAAALGPEAGLFALIVGVIAATSWMQTARVLRGEVLALMARSFIAAARSAGTPPLALATRHILPNVASAIAVSATLAVAGAIITESTLSFLGVGFPPDFPSWGRLLADGTAYLGDRPGRALWPGALISLTVLAVAYIGDALRDRSDPRGPR</sequence>
<evidence type="ECO:0000256" key="6">
    <source>
        <dbReference type="ARBA" id="ARBA00023136"/>
    </source>
</evidence>
<dbReference type="InterPro" id="IPR000515">
    <property type="entry name" value="MetI-like"/>
</dbReference>
<keyword evidence="6 7" id="KW-0472">Membrane</keyword>
<feature type="transmembrane region" description="Helical" evidence="7">
    <location>
        <begin position="107"/>
        <end position="125"/>
    </location>
</feature>
<dbReference type="Gene3D" id="1.10.3720.10">
    <property type="entry name" value="MetI-like"/>
    <property type="match status" value="1"/>
</dbReference>
<feature type="transmembrane region" description="Helical" evidence="7">
    <location>
        <begin position="248"/>
        <end position="269"/>
    </location>
</feature>
<dbReference type="Proteomes" id="UP000281128">
    <property type="component" value="Unassembled WGS sequence"/>
</dbReference>
<name>A0A3A8B9Q0_9RHOB</name>
<gene>
    <name evidence="9" type="ORF">D6850_08920</name>
</gene>
<evidence type="ECO:0000256" key="1">
    <source>
        <dbReference type="ARBA" id="ARBA00004651"/>
    </source>
</evidence>
<organism evidence="9 10">
    <name type="scientific">Roseovarius spongiae</name>
    <dbReference type="NCBI Taxonomy" id="2320272"/>
    <lineage>
        <taxon>Bacteria</taxon>
        <taxon>Pseudomonadati</taxon>
        <taxon>Pseudomonadota</taxon>
        <taxon>Alphaproteobacteria</taxon>
        <taxon>Rhodobacterales</taxon>
        <taxon>Roseobacteraceae</taxon>
        <taxon>Roseovarius</taxon>
    </lineage>
</organism>
<feature type="transmembrane region" description="Helical" evidence="7">
    <location>
        <begin position="69"/>
        <end position="95"/>
    </location>
</feature>